<dbReference type="EMBL" id="JAATJC010000001">
    <property type="protein sequence ID" value="NJC04988.1"/>
    <property type="molecule type" value="Genomic_DNA"/>
</dbReference>
<dbReference type="NCBIfam" id="TIGR00629">
    <property type="entry name" value="uvde"/>
    <property type="match status" value="1"/>
</dbReference>
<dbReference type="InterPro" id="IPR036237">
    <property type="entry name" value="Xyl_isomerase-like_sf"/>
</dbReference>
<keyword evidence="6" id="KW-0234">DNA repair</keyword>
<organism evidence="8 9">
    <name type="scientific">Sphingomonas kaistensis</name>
    <dbReference type="NCBI Taxonomy" id="298708"/>
    <lineage>
        <taxon>Bacteria</taxon>
        <taxon>Pseudomonadati</taxon>
        <taxon>Pseudomonadota</taxon>
        <taxon>Alphaproteobacteria</taxon>
        <taxon>Sphingomonadales</taxon>
        <taxon>Sphingomonadaceae</taxon>
        <taxon>Sphingomonas</taxon>
    </lineage>
</organism>
<dbReference type="GO" id="GO:0009411">
    <property type="term" value="P:response to UV"/>
    <property type="evidence" value="ECO:0007669"/>
    <property type="project" value="InterPro"/>
</dbReference>
<evidence type="ECO:0000256" key="6">
    <source>
        <dbReference type="ARBA" id="ARBA00023204"/>
    </source>
</evidence>
<keyword evidence="3" id="KW-0227">DNA damage</keyword>
<sequence length="392" mass="44580">MTTDPNRPLRLGFPVKVMGVPGLKSSDTRRWQKDPHLKCSLEHLDLVLDYLKKVEIDMYRLSSDIAPYATHPDMPQFHRQVEESDAELVAFGKKARELDIRLSFHPSQYVLLNSPNPELTRKSIWDLSSQAEMLDRMGCGPEAVLVTHVGGVYDDREAARARWLDGYAQCPEHVQRRLVLENDDIRFSAADVLWITERCGVRCVFDYQHFWCLNPERLDMRDTFEKFLATWPDGVRPKMHFSSPRTELREVKRKITPKQREAAMAGKAAKSKELTRAPVKATARVKTVLLPPIWTGHSDFTNPFEFATFMRTMEGLEFDVMMEGKAKDVSIIKLRPDLLRYAPDVAARFGIHPDDAEEMAAAEKALEDGVGAEQEPDVDEGGLVAAPEEEMA</sequence>
<dbReference type="GO" id="GO:0006289">
    <property type="term" value="P:nucleotide-excision repair"/>
    <property type="evidence" value="ECO:0007669"/>
    <property type="project" value="InterPro"/>
</dbReference>
<evidence type="ECO:0000256" key="7">
    <source>
        <dbReference type="SAM" id="MobiDB-lite"/>
    </source>
</evidence>
<dbReference type="GO" id="GO:0004519">
    <property type="term" value="F:endonuclease activity"/>
    <property type="evidence" value="ECO:0007669"/>
    <property type="project" value="UniProtKB-KW"/>
</dbReference>
<keyword evidence="5 8" id="KW-0378">Hydrolase</keyword>
<feature type="region of interest" description="Disordered" evidence="7">
    <location>
        <begin position="365"/>
        <end position="392"/>
    </location>
</feature>
<dbReference type="InterPro" id="IPR004601">
    <property type="entry name" value="UvdE"/>
</dbReference>
<dbReference type="PANTHER" id="PTHR31290:SF5">
    <property type="entry name" value="UV-DAMAGE ENDONUCLEASE"/>
    <property type="match status" value="1"/>
</dbReference>
<evidence type="ECO:0000256" key="5">
    <source>
        <dbReference type="ARBA" id="ARBA00022801"/>
    </source>
</evidence>
<evidence type="ECO:0000256" key="3">
    <source>
        <dbReference type="ARBA" id="ARBA00022763"/>
    </source>
</evidence>
<name>A0A7X6BFM9_9SPHN</name>
<dbReference type="PANTHER" id="PTHR31290">
    <property type="entry name" value="UV-DAMAGE ENDONUCLEASE"/>
    <property type="match status" value="1"/>
</dbReference>
<evidence type="ECO:0000256" key="2">
    <source>
        <dbReference type="ARBA" id="ARBA00022759"/>
    </source>
</evidence>
<gene>
    <name evidence="8" type="ORF">GGQ97_000781</name>
</gene>
<evidence type="ECO:0000256" key="4">
    <source>
        <dbReference type="ARBA" id="ARBA00022769"/>
    </source>
</evidence>
<reference evidence="8 9" key="1">
    <citation type="submission" date="2020-03" db="EMBL/GenBank/DDBJ databases">
        <title>Genomic Encyclopedia of Type Strains, Phase IV (KMG-IV): sequencing the most valuable type-strain genomes for metagenomic binning, comparative biology and taxonomic classification.</title>
        <authorList>
            <person name="Goeker M."/>
        </authorList>
    </citation>
    <scope>NUCLEOTIDE SEQUENCE [LARGE SCALE GENOMIC DNA]</scope>
    <source>
        <strain evidence="8 9">DSM 16846</strain>
    </source>
</reference>
<dbReference type="SUPFAM" id="SSF51658">
    <property type="entry name" value="Xylose isomerase-like"/>
    <property type="match status" value="1"/>
</dbReference>
<protein>
    <submittedName>
        <fullName evidence="8">UV DNA damage endonuclease</fullName>
        <ecNumber evidence="8">3.-.-.-</ecNumber>
    </submittedName>
</protein>
<dbReference type="EC" id="3.-.-.-" evidence="8"/>
<keyword evidence="2 8" id="KW-0255">Endonuclease</keyword>
<keyword evidence="1" id="KW-0540">Nuclease</keyword>
<dbReference type="Proteomes" id="UP000558192">
    <property type="component" value="Unassembled WGS sequence"/>
</dbReference>
<dbReference type="AlphaFoldDB" id="A0A7X6BFM9"/>
<keyword evidence="9" id="KW-1185">Reference proteome</keyword>
<proteinExistence type="predicted"/>
<keyword evidence="4" id="KW-0228">DNA excision</keyword>
<dbReference type="Gene3D" id="3.20.20.150">
    <property type="entry name" value="Divalent-metal-dependent TIM barrel enzymes"/>
    <property type="match status" value="1"/>
</dbReference>
<dbReference type="GO" id="GO:0016787">
    <property type="term" value="F:hydrolase activity"/>
    <property type="evidence" value="ECO:0007669"/>
    <property type="project" value="UniProtKB-KW"/>
</dbReference>
<evidence type="ECO:0000313" key="9">
    <source>
        <dbReference type="Proteomes" id="UP000558192"/>
    </source>
</evidence>
<comment type="caution">
    <text evidence="8">The sequence shown here is derived from an EMBL/GenBank/DDBJ whole genome shotgun (WGS) entry which is preliminary data.</text>
</comment>
<accession>A0A7X6BFM9</accession>
<dbReference type="RefSeq" id="WP_342448442.1">
    <property type="nucleotide sequence ID" value="NZ_JAATJC010000001.1"/>
</dbReference>
<evidence type="ECO:0000313" key="8">
    <source>
        <dbReference type="EMBL" id="NJC04988.1"/>
    </source>
</evidence>
<dbReference type="Pfam" id="PF03851">
    <property type="entry name" value="UvdE"/>
    <property type="match status" value="1"/>
</dbReference>
<evidence type="ECO:0000256" key="1">
    <source>
        <dbReference type="ARBA" id="ARBA00022722"/>
    </source>
</evidence>